<proteinExistence type="predicted"/>
<dbReference type="PROSITE" id="PS50102">
    <property type="entry name" value="RRM"/>
    <property type="match status" value="2"/>
</dbReference>
<reference evidence="6" key="1">
    <citation type="submission" date="2025-08" db="UniProtKB">
        <authorList>
            <consortium name="RefSeq"/>
        </authorList>
    </citation>
    <scope>IDENTIFICATION</scope>
    <source>
        <tissue evidence="6">Leaves</tissue>
    </source>
</reference>
<evidence type="ECO:0000259" key="4">
    <source>
        <dbReference type="PROSITE" id="PS50102"/>
    </source>
</evidence>
<dbReference type="GeneID" id="140006000"/>
<keyword evidence="1 2" id="KW-0694">RNA-binding</keyword>
<dbReference type="Gene3D" id="3.30.70.330">
    <property type="match status" value="2"/>
</dbReference>
<evidence type="ECO:0000256" key="1">
    <source>
        <dbReference type="ARBA" id="ARBA00022884"/>
    </source>
</evidence>
<evidence type="ECO:0000313" key="5">
    <source>
        <dbReference type="Proteomes" id="UP001652660"/>
    </source>
</evidence>
<dbReference type="InterPro" id="IPR035979">
    <property type="entry name" value="RBD_domain_sf"/>
</dbReference>
<feature type="compositionally biased region" description="Low complexity" evidence="3">
    <location>
        <begin position="71"/>
        <end position="80"/>
    </location>
</feature>
<dbReference type="Proteomes" id="UP001652660">
    <property type="component" value="Chromosome 4e"/>
</dbReference>
<protein>
    <submittedName>
        <fullName evidence="6">UBP1-associated protein 2B-like</fullName>
    </submittedName>
</protein>
<dbReference type="Pfam" id="PF00076">
    <property type="entry name" value="RRM_1"/>
    <property type="match status" value="2"/>
</dbReference>
<evidence type="ECO:0000256" key="3">
    <source>
        <dbReference type="SAM" id="MobiDB-lite"/>
    </source>
</evidence>
<organism evidence="5 6">
    <name type="scientific">Coffea arabica</name>
    <name type="common">Arabian coffee</name>
    <dbReference type="NCBI Taxonomy" id="13443"/>
    <lineage>
        <taxon>Eukaryota</taxon>
        <taxon>Viridiplantae</taxon>
        <taxon>Streptophyta</taxon>
        <taxon>Embryophyta</taxon>
        <taxon>Tracheophyta</taxon>
        <taxon>Spermatophyta</taxon>
        <taxon>Magnoliopsida</taxon>
        <taxon>eudicotyledons</taxon>
        <taxon>Gunneridae</taxon>
        <taxon>Pentapetalae</taxon>
        <taxon>asterids</taxon>
        <taxon>lamiids</taxon>
        <taxon>Gentianales</taxon>
        <taxon>Rubiaceae</taxon>
        <taxon>Ixoroideae</taxon>
        <taxon>Gardenieae complex</taxon>
        <taxon>Bertiereae - Coffeeae clade</taxon>
        <taxon>Coffeeae</taxon>
        <taxon>Coffea</taxon>
    </lineage>
</organism>
<dbReference type="PANTHER" id="PTHR48024">
    <property type="entry name" value="GEO13361P1-RELATED"/>
    <property type="match status" value="1"/>
</dbReference>
<sequence length="486" mass="50807">MGIPSHITTACKGFKNRGHSNQSQSVKPYSPSMAGKRKADDENSSSEDTSSSSSSEEESSSPDGDGDEDSSSSGSESSSSSEEEEGEEVQNNGNDSSKKQKVVKISDEEEEVQNNDDESSKKEKLRELLEPLSKDQILGFLKEEALKDPSILSRIVEKAESDPTHTHRKIFIHGLAWDATEDQVLQVFEPFGEVEELKLITDKVTGRAKGYAFLLFKTRAAAKSALNNPQKKIGNRTVSCQLAVLGPAAGSAPAGQAAEVSKRKLFVANVGPNVNVERLRAFFGKFGEIEDGPLGLDPSTNKPRGYAIFVYKSVDGLNKALEQPAKLFEGSQLNCKKFVEGFNNNNNSKNGGSKGSNQQQNQGSGNHGLGINPGYLGSGLNAGGMFMQQNPGIGLVGNPMLAAALNQPGLAVAAMAGIGGNFGLNNLNPGMIGNYGPLAALLGLGALQGAETGQSSVGANAAGVAVGTGSAQPQSDIGSSGMTLPS</sequence>
<feature type="compositionally biased region" description="Low complexity" evidence="3">
    <location>
        <begin position="344"/>
        <end position="364"/>
    </location>
</feature>
<dbReference type="RefSeq" id="XP_071903583.1">
    <property type="nucleotide sequence ID" value="XM_072047482.1"/>
</dbReference>
<dbReference type="InterPro" id="IPR000504">
    <property type="entry name" value="RRM_dom"/>
</dbReference>
<dbReference type="InterPro" id="IPR050886">
    <property type="entry name" value="RNA-binding_reg"/>
</dbReference>
<feature type="compositionally biased region" description="Acidic residues" evidence="3">
    <location>
        <begin position="107"/>
        <end position="117"/>
    </location>
</feature>
<dbReference type="SMART" id="SM00360">
    <property type="entry name" value="RRM"/>
    <property type="match status" value="2"/>
</dbReference>
<evidence type="ECO:0000313" key="6">
    <source>
        <dbReference type="RefSeq" id="XP_071903583.1"/>
    </source>
</evidence>
<feature type="compositionally biased region" description="Acidic residues" evidence="3">
    <location>
        <begin position="55"/>
        <end position="70"/>
    </location>
</feature>
<feature type="region of interest" description="Disordered" evidence="3">
    <location>
        <begin position="1"/>
        <end position="124"/>
    </location>
</feature>
<dbReference type="SUPFAM" id="SSF54928">
    <property type="entry name" value="RNA-binding domain, RBD"/>
    <property type="match status" value="2"/>
</dbReference>
<feature type="domain" description="RRM" evidence="4">
    <location>
        <begin position="263"/>
        <end position="345"/>
    </location>
</feature>
<gene>
    <name evidence="6" type="primary">LOC140006000</name>
</gene>
<evidence type="ECO:0000256" key="2">
    <source>
        <dbReference type="PROSITE-ProRule" id="PRU00176"/>
    </source>
</evidence>
<dbReference type="PANTHER" id="PTHR48024:SF9">
    <property type="entry name" value="UBP1-ASSOCIATED PROTEINS 1A-RELATED"/>
    <property type="match status" value="1"/>
</dbReference>
<feature type="domain" description="RRM" evidence="4">
    <location>
        <begin position="168"/>
        <end position="245"/>
    </location>
</feature>
<name>A0ABM4U8H3_COFAR</name>
<dbReference type="InterPro" id="IPR012677">
    <property type="entry name" value="Nucleotide-bd_a/b_plait_sf"/>
</dbReference>
<accession>A0ABM4U8H3</accession>
<feature type="region of interest" description="Disordered" evidence="3">
    <location>
        <begin position="344"/>
        <end position="368"/>
    </location>
</feature>
<keyword evidence="5" id="KW-1185">Reference proteome</keyword>